<feature type="non-terminal residue" evidence="1">
    <location>
        <position position="45"/>
    </location>
</feature>
<reference evidence="1" key="1">
    <citation type="submission" date="2018-05" db="EMBL/GenBank/DDBJ databases">
        <authorList>
            <person name="Lanie J.A."/>
            <person name="Ng W.-L."/>
            <person name="Kazmierczak K.M."/>
            <person name="Andrzejewski T.M."/>
            <person name="Davidsen T.M."/>
            <person name="Wayne K.J."/>
            <person name="Tettelin H."/>
            <person name="Glass J.I."/>
            <person name="Rusch D."/>
            <person name="Podicherti R."/>
            <person name="Tsui H.-C.T."/>
            <person name="Winkler M.E."/>
        </authorList>
    </citation>
    <scope>NUCLEOTIDE SEQUENCE</scope>
</reference>
<sequence>MTLYDLMNEYATANPSQAGQECQTPELGENLSLLHSSLIECNLEN</sequence>
<name>A0A382V1R4_9ZZZZ</name>
<accession>A0A382V1R4</accession>
<dbReference type="AlphaFoldDB" id="A0A382V1R4"/>
<proteinExistence type="predicted"/>
<organism evidence="1">
    <name type="scientific">marine metagenome</name>
    <dbReference type="NCBI Taxonomy" id="408172"/>
    <lineage>
        <taxon>unclassified sequences</taxon>
        <taxon>metagenomes</taxon>
        <taxon>ecological metagenomes</taxon>
    </lineage>
</organism>
<protein>
    <submittedName>
        <fullName evidence="1">Uncharacterized protein</fullName>
    </submittedName>
</protein>
<gene>
    <name evidence="1" type="ORF">METZ01_LOCUS393277</name>
</gene>
<dbReference type="EMBL" id="UINC01148499">
    <property type="protein sequence ID" value="SVD40423.1"/>
    <property type="molecule type" value="Genomic_DNA"/>
</dbReference>
<evidence type="ECO:0000313" key="1">
    <source>
        <dbReference type="EMBL" id="SVD40423.1"/>
    </source>
</evidence>